<dbReference type="InterPro" id="IPR016181">
    <property type="entry name" value="Acyl_CoA_acyltransferase"/>
</dbReference>
<dbReference type="PANTHER" id="PTHR43877">
    <property type="entry name" value="AMINOALKYLPHOSPHONATE N-ACETYLTRANSFERASE-RELATED-RELATED"/>
    <property type="match status" value="1"/>
</dbReference>
<dbReference type="InterPro" id="IPR000182">
    <property type="entry name" value="GNAT_dom"/>
</dbReference>
<sequence>METLILRSYRNSDARAVSQLFRKVYANQYAQPHVYLPRMITQNHVGGRWHSLVAVSEGKILGHAALIRDKESRIAELALSVVDPQSRGQKVATRLSRQLLIHAQALGCHGVTIKQMTHHPYTQRMAARLGFHNTGLLPDHAPSPFGEPVPESLVLGYLQIDGYQRPLPSLAWPDGCREFMQQMVDMFGTRDNPSPWVGDPIQLDQRWGRYDGLLESLDDGLLKQLQQLPEHWLISIRLRLAQGFDSAWRQLSTMDFTFTGLAPDEKGSGWLALFHRGFQPGTLTLHCPRMQRLQADMRRRELNVP</sequence>
<dbReference type="CDD" id="cd04301">
    <property type="entry name" value="NAT_SF"/>
    <property type="match status" value="1"/>
</dbReference>
<evidence type="ECO:0000259" key="3">
    <source>
        <dbReference type="PROSITE" id="PS51186"/>
    </source>
</evidence>
<organism evidence="4 5">
    <name type="scientific">Pseudomonas fluorescens</name>
    <dbReference type="NCBI Taxonomy" id="294"/>
    <lineage>
        <taxon>Bacteria</taxon>
        <taxon>Pseudomonadati</taxon>
        <taxon>Pseudomonadota</taxon>
        <taxon>Gammaproteobacteria</taxon>
        <taxon>Pseudomonadales</taxon>
        <taxon>Pseudomonadaceae</taxon>
        <taxon>Pseudomonas</taxon>
    </lineage>
</organism>
<dbReference type="Proteomes" id="UP000031587">
    <property type="component" value="Unassembled WGS sequence"/>
</dbReference>
<dbReference type="InterPro" id="IPR050832">
    <property type="entry name" value="Bact_Acetyltransf"/>
</dbReference>
<evidence type="ECO:0000256" key="2">
    <source>
        <dbReference type="ARBA" id="ARBA00023315"/>
    </source>
</evidence>
<evidence type="ECO:0000256" key="1">
    <source>
        <dbReference type="ARBA" id="ARBA00022679"/>
    </source>
</evidence>
<evidence type="ECO:0000313" key="4">
    <source>
        <dbReference type="EMBL" id="KIF60127.1"/>
    </source>
</evidence>
<proteinExistence type="predicted"/>
<name>A0AAE2DJN9_PSEFL</name>
<dbReference type="EMBL" id="JTGH01000010">
    <property type="protein sequence ID" value="KIF60127.1"/>
    <property type="molecule type" value="Genomic_DNA"/>
</dbReference>
<keyword evidence="2" id="KW-0012">Acyltransferase</keyword>
<reference evidence="4 5" key="1">
    <citation type="submission" date="2014-11" db="EMBL/GenBank/DDBJ databases">
        <title>Draft genome sequence of Pseudomonas fluorescens strains SF4c SF39a.</title>
        <authorList>
            <person name="Underwood G.E."/>
            <person name="Ly L.K."/>
            <person name="Bitzer A.S."/>
            <person name="Godino A."/>
            <person name="Bucci V."/>
            <person name="Fischer S."/>
            <person name="Silby M.W."/>
        </authorList>
    </citation>
    <scope>NUCLEOTIDE SEQUENCE [LARGE SCALE GENOMIC DNA]</scope>
    <source>
        <strain evidence="4 5">SF4c</strain>
    </source>
</reference>
<dbReference type="PROSITE" id="PS51186">
    <property type="entry name" value="GNAT"/>
    <property type="match status" value="1"/>
</dbReference>
<dbReference type="RefSeq" id="WP_039768143.1">
    <property type="nucleotide sequence ID" value="NZ_JTGH01000010.1"/>
</dbReference>
<keyword evidence="1" id="KW-0808">Transferase</keyword>
<protein>
    <submittedName>
        <fullName evidence="4">GCN5 family acetyltransferase</fullName>
    </submittedName>
</protein>
<evidence type="ECO:0000313" key="5">
    <source>
        <dbReference type="Proteomes" id="UP000031587"/>
    </source>
</evidence>
<dbReference type="GO" id="GO:0016747">
    <property type="term" value="F:acyltransferase activity, transferring groups other than amino-acyl groups"/>
    <property type="evidence" value="ECO:0007669"/>
    <property type="project" value="InterPro"/>
</dbReference>
<dbReference type="Pfam" id="PF00583">
    <property type="entry name" value="Acetyltransf_1"/>
    <property type="match status" value="1"/>
</dbReference>
<dbReference type="SUPFAM" id="SSF55729">
    <property type="entry name" value="Acyl-CoA N-acyltransferases (Nat)"/>
    <property type="match status" value="1"/>
</dbReference>
<dbReference type="AlphaFoldDB" id="A0AAE2DJN9"/>
<gene>
    <name evidence="4" type="ORF">QS95_11405</name>
</gene>
<accession>A0AAE2DJN9</accession>
<comment type="caution">
    <text evidence="4">The sequence shown here is derived from an EMBL/GenBank/DDBJ whole genome shotgun (WGS) entry which is preliminary data.</text>
</comment>
<dbReference type="Gene3D" id="3.40.630.30">
    <property type="match status" value="1"/>
</dbReference>
<feature type="domain" description="N-acetyltransferase" evidence="3">
    <location>
        <begin position="4"/>
        <end position="156"/>
    </location>
</feature>